<evidence type="ECO:0000256" key="1">
    <source>
        <dbReference type="SAM" id="SignalP"/>
    </source>
</evidence>
<organism evidence="2 3">
    <name type="scientific">Embleya scabrispora</name>
    <dbReference type="NCBI Taxonomy" id="159449"/>
    <lineage>
        <taxon>Bacteria</taxon>
        <taxon>Bacillati</taxon>
        <taxon>Actinomycetota</taxon>
        <taxon>Actinomycetes</taxon>
        <taxon>Kitasatosporales</taxon>
        <taxon>Streptomycetaceae</taxon>
        <taxon>Embleya</taxon>
    </lineage>
</organism>
<evidence type="ECO:0000313" key="3">
    <source>
        <dbReference type="Proteomes" id="UP000190037"/>
    </source>
</evidence>
<dbReference type="SUPFAM" id="SSF49695">
    <property type="entry name" value="gamma-Crystallin-like"/>
    <property type="match status" value="1"/>
</dbReference>
<dbReference type="Pfam" id="PF03995">
    <property type="entry name" value="Inhibitor_I36"/>
    <property type="match status" value="1"/>
</dbReference>
<keyword evidence="1" id="KW-0732">Signal</keyword>
<gene>
    <name evidence="2" type="ORF">B4N89_41280</name>
</gene>
<dbReference type="InterPro" id="IPR011024">
    <property type="entry name" value="G_crystallin-like"/>
</dbReference>
<sequence>MIASLAFAGLSASPAAASPEQCSSNRFCLFEDENFQAVFAGFTRSQSQLFDRDLDDKTTAIINNTDDAWCVYSDGTYTGSRREIGPRQVVSSLLAYEWQFNDVISSISRGGC</sequence>
<proteinExistence type="predicted"/>
<dbReference type="Proteomes" id="UP000190037">
    <property type="component" value="Unassembled WGS sequence"/>
</dbReference>
<feature type="signal peptide" evidence="1">
    <location>
        <begin position="1"/>
        <end position="17"/>
    </location>
</feature>
<evidence type="ECO:0008006" key="4">
    <source>
        <dbReference type="Google" id="ProtNLM"/>
    </source>
</evidence>
<accession>A0A1T3NJR1</accession>
<dbReference type="AlphaFoldDB" id="A0A1T3NJR1"/>
<dbReference type="Gene3D" id="2.60.20.10">
    <property type="entry name" value="Crystallins"/>
    <property type="match status" value="1"/>
</dbReference>
<feature type="chain" id="PRO_5013227630" description="Peptidase inhibitor family I36" evidence="1">
    <location>
        <begin position="18"/>
        <end position="112"/>
    </location>
</feature>
<reference evidence="2 3" key="1">
    <citation type="submission" date="2017-03" db="EMBL/GenBank/DDBJ databases">
        <title>Draft genome sequence of Streptomyces scabrisporus NF3, endophyte isolated from Amphipterygium adstringens.</title>
        <authorList>
            <person name="Vazquez M."/>
            <person name="Ceapa C.D."/>
            <person name="Rodriguez Luna D."/>
            <person name="Sanchez Esquivel S."/>
        </authorList>
    </citation>
    <scope>NUCLEOTIDE SEQUENCE [LARGE SCALE GENOMIC DNA]</scope>
    <source>
        <strain evidence="2 3">NF3</strain>
    </source>
</reference>
<protein>
    <recommendedName>
        <fullName evidence="4">Peptidase inhibitor family I36</fullName>
    </recommendedName>
</protein>
<name>A0A1T3NJR1_9ACTN</name>
<dbReference type="EMBL" id="MWQN01000004">
    <property type="protein sequence ID" value="OPC77014.1"/>
    <property type="molecule type" value="Genomic_DNA"/>
</dbReference>
<evidence type="ECO:0000313" key="2">
    <source>
        <dbReference type="EMBL" id="OPC77014.1"/>
    </source>
</evidence>
<comment type="caution">
    <text evidence="2">The sequence shown here is derived from an EMBL/GenBank/DDBJ whole genome shotgun (WGS) entry which is preliminary data.</text>
</comment>
<keyword evidence="3" id="KW-1185">Reference proteome</keyword>